<dbReference type="Pfam" id="PF00105">
    <property type="entry name" value="zf-C4"/>
    <property type="match status" value="1"/>
</dbReference>
<dbReference type="PRINTS" id="PR00047">
    <property type="entry name" value="STROIDFINGER"/>
</dbReference>
<evidence type="ECO:0000256" key="7">
    <source>
        <dbReference type="ARBA" id="ARBA00023170"/>
    </source>
</evidence>
<reference evidence="10 11" key="1">
    <citation type="submission" date="2019-03" db="EMBL/GenBank/DDBJ databases">
        <title>First draft genome of Liparis tanakae, snailfish: a comprehensive survey of snailfish specific genes.</title>
        <authorList>
            <person name="Kim W."/>
            <person name="Song I."/>
            <person name="Jeong J.-H."/>
            <person name="Kim D."/>
            <person name="Kim S."/>
            <person name="Ryu S."/>
            <person name="Song J.Y."/>
            <person name="Lee S.K."/>
        </authorList>
    </citation>
    <scope>NUCLEOTIDE SEQUENCE [LARGE SCALE GENOMIC DNA]</scope>
    <source>
        <tissue evidence="10">Muscle</tissue>
    </source>
</reference>
<keyword evidence="2" id="KW-0863">Zinc-finger</keyword>
<dbReference type="GO" id="GO:0035259">
    <property type="term" value="F:nuclear glucocorticoid receptor binding"/>
    <property type="evidence" value="ECO:0007669"/>
    <property type="project" value="TreeGrafter"/>
</dbReference>
<evidence type="ECO:0000313" key="11">
    <source>
        <dbReference type="Proteomes" id="UP000314294"/>
    </source>
</evidence>
<keyword evidence="6" id="KW-0804">Transcription</keyword>
<dbReference type="GO" id="GO:0071376">
    <property type="term" value="P:cellular response to corticotropin-releasing hormone stimulus"/>
    <property type="evidence" value="ECO:0007669"/>
    <property type="project" value="TreeGrafter"/>
</dbReference>
<dbReference type="EMBL" id="SRLO01017379">
    <property type="protein sequence ID" value="TNN23776.1"/>
    <property type="molecule type" value="Genomic_DNA"/>
</dbReference>
<gene>
    <name evidence="10" type="primary">RARA</name>
    <name evidence="10" type="ORF">EYF80_066102</name>
</gene>
<comment type="caution">
    <text evidence="10">The sequence shown here is derived from an EMBL/GenBank/DDBJ whole genome shotgun (WGS) entry which is preliminary data.</text>
</comment>
<dbReference type="AlphaFoldDB" id="A0A4Z2E4D2"/>
<dbReference type="GO" id="GO:0005634">
    <property type="term" value="C:nucleus"/>
    <property type="evidence" value="ECO:0007669"/>
    <property type="project" value="TreeGrafter"/>
</dbReference>
<feature type="domain" description="Nuclear receptor" evidence="9">
    <location>
        <begin position="56"/>
        <end position="107"/>
    </location>
</feature>
<dbReference type="GO" id="GO:0000978">
    <property type="term" value="F:RNA polymerase II cis-regulatory region sequence-specific DNA binding"/>
    <property type="evidence" value="ECO:0007669"/>
    <property type="project" value="TreeGrafter"/>
</dbReference>
<keyword evidence="5" id="KW-0238">DNA-binding</keyword>
<name>A0A4Z2E4D2_9TELE</name>
<dbReference type="Gene3D" id="3.30.50.10">
    <property type="entry name" value="Erythroid Transcription Factor GATA-1, subunit A"/>
    <property type="match status" value="1"/>
</dbReference>
<keyword evidence="11" id="KW-1185">Reference proteome</keyword>
<protein>
    <submittedName>
        <fullName evidence="10">Retinoic acid receptor alpha</fullName>
    </submittedName>
</protein>
<evidence type="ECO:0000256" key="3">
    <source>
        <dbReference type="ARBA" id="ARBA00022833"/>
    </source>
</evidence>
<evidence type="ECO:0000256" key="5">
    <source>
        <dbReference type="ARBA" id="ARBA00023125"/>
    </source>
</evidence>
<evidence type="ECO:0000313" key="10">
    <source>
        <dbReference type="EMBL" id="TNN23776.1"/>
    </source>
</evidence>
<dbReference type="PROSITE" id="PS51030">
    <property type="entry name" value="NUCLEAR_REC_DBD_2"/>
    <property type="match status" value="1"/>
</dbReference>
<evidence type="ECO:0000256" key="4">
    <source>
        <dbReference type="ARBA" id="ARBA00023015"/>
    </source>
</evidence>
<keyword evidence="8" id="KW-0539">Nucleus</keyword>
<evidence type="ECO:0000256" key="1">
    <source>
        <dbReference type="ARBA" id="ARBA00022723"/>
    </source>
</evidence>
<dbReference type="GO" id="GO:0000981">
    <property type="term" value="F:DNA-binding transcription factor activity, RNA polymerase II-specific"/>
    <property type="evidence" value="ECO:0007669"/>
    <property type="project" value="TreeGrafter"/>
</dbReference>
<dbReference type="InterPro" id="IPR001628">
    <property type="entry name" value="Znf_hrmn_rcpt"/>
</dbReference>
<dbReference type="SMART" id="SM00399">
    <property type="entry name" value="ZnF_C4"/>
    <property type="match status" value="1"/>
</dbReference>
<dbReference type="InterPro" id="IPR013088">
    <property type="entry name" value="Znf_NHR/GATA"/>
</dbReference>
<dbReference type="Proteomes" id="UP000314294">
    <property type="component" value="Unassembled WGS sequence"/>
</dbReference>
<organism evidence="10 11">
    <name type="scientific">Liparis tanakae</name>
    <name type="common">Tanaka's snailfish</name>
    <dbReference type="NCBI Taxonomy" id="230148"/>
    <lineage>
        <taxon>Eukaryota</taxon>
        <taxon>Metazoa</taxon>
        <taxon>Chordata</taxon>
        <taxon>Craniata</taxon>
        <taxon>Vertebrata</taxon>
        <taxon>Euteleostomi</taxon>
        <taxon>Actinopterygii</taxon>
        <taxon>Neopterygii</taxon>
        <taxon>Teleostei</taxon>
        <taxon>Neoteleostei</taxon>
        <taxon>Acanthomorphata</taxon>
        <taxon>Eupercaria</taxon>
        <taxon>Perciformes</taxon>
        <taxon>Cottioidei</taxon>
        <taxon>Cottales</taxon>
        <taxon>Liparidae</taxon>
        <taxon>Liparis</taxon>
    </lineage>
</organism>
<evidence type="ECO:0000256" key="6">
    <source>
        <dbReference type="ARBA" id="ARBA00023163"/>
    </source>
</evidence>
<keyword evidence="1" id="KW-0479">Metal-binding</keyword>
<proteinExistence type="predicted"/>
<sequence>MQLLSFDVCVWAWLRSWSRPLVTRTDLLASWPSTTTKRCLLSRLQTLPSDRFLPSQGFFRRSIQKNMAYTCHRDKVCVINKVTRNRCQCCRLQKCLEVGMSKECEYSRNTERTCLHPAQTFMCSACDWSSLMKRGCVVCGPDRGRASRTLPG</sequence>
<dbReference type="GO" id="GO:0008270">
    <property type="term" value="F:zinc ion binding"/>
    <property type="evidence" value="ECO:0007669"/>
    <property type="project" value="UniProtKB-KW"/>
</dbReference>
<keyword evidence="7 10" id="KW-0675">Receptor</keyword>
<dbReference type="PANTHER" id="PTHR24085">
    <property type="entry name" value="NUCLEAR HORMONE RECEPTOR"/>
    <property type="match status" value="1"/>
</dbReference>
<keyword evidence="3" id="KW-0862">Zinc</keyword>
<accession>A0A4Z2E4D2</accession>
<dbReference type="OrthoDB" id="5984981at2759"/>
<evidence type="ECO:0000256" key="2">
    <source>
        <dbReference type="ARBA" id="ARBA00022771"/>
    </source>
</evidence>
<dbReference type="GO" id="GO:0005667">
    <property type="term" value="C:transcription regulator complex"/>
    <property type="evidence" value="ECO:0007669"/>
    <property type="project" value="TreeGrafter"/>
</dbReference>
<dbReference type="SUPFAM" id="SSF57716">
    <property type="entry name" value="Glucocorticoid receptor-like (DNA-binding domain)"/>
    <property type="match status" value="1"/>
</dbReference>
<evidence type="ECO:0000259" key="9">
    <source>
        <dbReference type="PROSITE" id="PS51030"/>
    </source>
</evidence>
<dbReference type="PANTHER" id="PTHR24085:SF9">
    <property type="match status" value="1"/>
</dbReference>
<evidence type="ECO:0000256" key="8">
    <source>
        <dbReference type="ARBA" id="ARBA00023242"/>
    </source>
</evidence>
<keyword evidence="4" id="KW-0805">Transcription regulation</keyword>